<feature type="compositionally biased region" description="Basic and acidic residues" evidence="2">
    <location>
        <begin position="590"/>
        <end position="599"/>
    </location>
</feature>
<dbReference type="AlphaFoldDB" id="A0A7S4UXC1"/>
<feature type="compositionally biased region" description="Pro residues" evidence="2">
    <location>
        <begin position="465"/>
        <end position="474"/>
    </location>
</feature>
<evidence type="ECO:0000313" key="3">
    <source>
        <dbReference type="EMBL" id="CAE4595135.1"/>
    </source>
</evidence>
<name>A0A7S4UXC1_9DINO</name>
<evidence type="ECO:0000256" key="1">
    <source>
        <dbReference type="SAM" id="Coils"/>
    </source>
</evidence>
<proteinExistence type="predicted"/>
<dbReference type="EMBL" id="HBNR01038008">
    <property type="protein sequence ID" value="CAE4595135.1"/>
    <property type="molecule type" value="Transcribed_RNA"/>
</dbReference>
<reference evidence="3" key="1">
    <citation type="submission" date="2021-01" db="EMBL/GenBank/DDBJ databases">
        <authorList>
            <person name="Corre E."/>
            <person name="Pelletier E."/>
            <person name="Niang G."/>
            <person name="Scheremetjew M."/>
            <person name="Finn R."/>
            <person name="Kale V."/>
            <person name="Holt S."/>
            <person name="Cochrane G."/>
            <person name="Meng A."/>
            <person name="Brown T."/>
            <person name="Cohen L."/>
        </authorList>
    </citation>
    <scope>NUCLEOTIDE SEQUENCE</scope>
    <source>
        <strain evidence="3">CCMP3105</strain>
    </source>
</reference>
<organism evidence="3">
    <name type="scientific">Alexandrium monilatum</name>
    <dbReference type="NCBI Taxonomy" id="311494"/>
    <lineage>
        <taxon>Eukaryota</taxon>
        <taxon>Sar</taxon>
        <taxon>Alveolata</taxon>
        <taxon>Dinophyceae</taxon>
        <taxon>Gonyaulacales</taxon>
        <taxon>Pyrocystaceae</taxon>
        <taxon>Alexandrium</taxon>
    </lineage>
</organism>
<gene>
    <name evidence="3" type="ORF">AMON00008_LOCUS26239</name>
</gene>
<feature type="compositionally biased region" description="Basic and acidic residues" evidence="2">
    <location>
        <begin position="488"/>
        <end position="517"/>
    </location>
</feature>
<feature type="compositionally biased region" description="Acidic residues" evidence="2">
    <location>
        <begin position="518"/>
        <end position="530"/>
    </location>
</feature>
<sequence length="616" mass="67532">MATEEEEVSRLREDVQRLNTALSEEREGRAREQQKLKERTKEAFQKIKDDCNASVQVLSQEVSDARRQAEEDRAAEATCVACSEERARRLTELEAEAQQLRAAGATHAASSCGAAEEAERLRRELQEARSQVSAGLAALRQLQAVKQQEVSESEESVWAAKEQLSKVTCQAEQWHQEAMEESQRRQVLAAGEQSTVCELQEQLEHQTRMAAEAACRGEDSSRRARVELSAATAEADKLRAECAQRLERVEAAEGVVSKYRGELCELQAQAERSRAVSVADAAASRRAAEDLETLRSELGAARSQASTLRAELDQLSATSEEKAHRSEAGASAAREQLSELAQQADRWRLEAHEAIRRGRVAVAAEQAQISELQGELEGQCRQAEAAASRGEEAIEQLHEELSVAAARAAGLRLECQQRAEAEEAAEAATKRLARGIREAAACEAEAAEASRLRTEFERQQWRLQQPPPPPPAPAEPVAVGGERPCSSAHERPSGARRGEEGEGRRAQEVEELRAELEEFREELERCEEEAQQERRLNASLQDAASRTAEQLQAQAMKQRELEARLAGDLVGGSLGAGVLGDIARATARCLRRDRTREPARGAATDDPGDTAPLSTV</sequence>
<keyword evidence="1" id="KW-0175">Coiled coil</keyword>
<feature type="region of interest" description="Disordered" evidence="2">
    <location>
        <begin position="450"/>
        <end position="553"/>
    </location>
</feature>
<evidence type="ECO:0000256" key="2">
    <source>
        <dbReference type="SAM" id="MobiDB-lite"/>
    </source>
</evidence>
<feature type="compositionally biased region" description="Polar residues" evidence="2">
    <location>
        <begin position="538"/>
        <end position="553"/>
    </location>
</feature>
<feature type="compositionally biased region" description="Basic and acidic residues" evidence="2">
    <location>
        <begin position="23"/>
        <end position="37"/>
    </location>
</feature>
<protein>
    <submittedName>
        <fullName evidence="3">Uncharacterized protein</fullName>
    </submittedName>
</protein>
<feature type="region of interest" description="Disordered" evidence="2">
    <location>
        <begin position="588"/>
        <end position="616"/>
    </location>
</feature>
<feature type="region of interest" description="Disordered" evidence="2">
    <location>
        <begin position="1"/>
        <end position="37"/>
    </location>
</feature>
<feature type="region of interest" description="Disordered" evidence="2">
    <location>
        <begin position="315"/>
        <end position="336"/>
    </location>
</feature>
<feature type="compositionally biased region" description="Basic and acidic residues" evidence="2">
    <location>
        <begin position="450"/>
        <end position="460"/>
    </location>
</feature>
<feature type="coiled-coil region" evidence="1">
    <location>
        <begin position="221"/>
        <end position="248"/>
    </location>
</feature>
<feature type="coiled-coil region" evidence="1">
    <location>
        <begin position="55"/>
        <end position="138"/>
    </location>
</feature>
<accession>A0A7S4UXC1</accession>